<dbReference type="EMBL" id="CP065938">
    <property type="protein sequence ID" value="UWX06612.1"/>
    <property type="molecule type" value="Genomic_DNA"/>
</dbReference>
<evidence type="ECO:0000259" key="2">
    <source>
        <dbReference type="Pfam" id="PF02470"/>
    </source>
</evidence>
<dbReference type="RefSeq" id="WP_334316222.1">
    <property type="nucleotide sequence ID" value="NZ_CP065938.1"/>
</dbReference>
<dbReference type="InterPro" id="IPR030970">
    <property type="entry name" value="ABC_MlaD"/>
</dbReference>
<dbReference type="InterPro" id="IPR003399">
    <property type="entry name" value="Mce/MlaD"/>
</dbReference>
<dbReference type="InterPro" id="IPR052336">
    <property type="entry name" value="MlaD_Phospholipid_Transporter"/>
</dbReference>
<keyword evidence="1" id="KW-0472">Membrane</keyword>
<organism evidence="3 4">
    <name type="scientific">Taurinivorans muris</name>
    <dbReference type="NCBI Taxonomy" id="2787751"/>
    <lineage>
        <taxon>Bacteria</taxon>
        <taxon>Pseudomonadati</taxon>
        <taxon>Thermodesulfobacteriota</taxon>
        <taxon>Desulfovibrionia</taxon>
        <taxon>Desulfovibrionales</taxon>
        <taxon>Desulfovibrionaceae</taxon>
        <taxon>Taurinivorans</taxon>
    </lineage>
</organism>
<evidence type="ECO:0000256" key="1">
    <source>
        <dbReference type="SAM" id="Phobius"/>
    </source>
</evidence>
<evidence type="ECO:0000313" key="3">
    <source>
        <dbReference type="EMBL" id="UWX06612.1"/>
    </source>
</evidence>
<keyword evidence="4" id="KW-1185">Reference proteome</keyword>
<feature type="transmembrane region" description="Helical" evidence="1">
    <location>
        <begin position="6"/>
        <end position="24"/>
    </location>
</feature>
<dbReference type="PANTHER" id="PTHR33371:SF4">
    <property type="entry name" value="INTERMEMBRANE PHOSPHOLIPID TRANSPORT SYSTEM BINDING PROTEIN MLAD"/>
    <property type="match status" value="1"/>
</dbReference>
<keyword evidence="1" id="KW-1133">Transmembrane helix</keyword>
<sequence length="146" mass="15438">MVKKQSAVGIFVLIGLICLGYLTVKLGKMEILGSNTYTVEAQFSSVQGLRNGANVEISGVQVGRVSAIELDTETYTAKISMKINNTVALSEDTMAAIKTSGLIGDKFVELTPGGSDELLAEGAYITDTEPPVDLIALISKYVFGSL</sequence>
<dbReference type="Proteomes" id="UP001058120">
    <property type="component" value="Chromosome"/>
</dbReference>
<protein>
    <submittedName>
        <fullName evidence="3">Outer membrane lipid asymmetry maintenance protein MlaD</fullName>
    </submittedName>
</protein>
<proteinExistence type="predicted"/>
<dbReference type="Pfam" id="PF02470">
    <property type="entry name" value="MlaD"/>
    <property type="match status" value="1"/>
</dbReference>
<dbReference type="NCBIfam" id="TIGR04430">
    <property type="entry name" value="OM_asym_MlaD"/>
    <property type="match status" value="1"/>
</dbReference>
<feature type="domain" description="Mce/MlaD" evidence="2">
    <location>
        <begin position="35"/>
        <end position="113"/>
    </location>
</feature>
<dbReference type="PANTHER" id="PTHR33371">
    <property type="entry name" value="INTERMEMBRANE PHOSPHOLIPID TRANSPORT SYSTEM BINDING PROTEIN MLAD-RELATED"/>
    <property type="match status" value="1"/>
</dbReference>
<keyword evidence="1" id="KW-0812">Transmembrane</keyword>
<name>A0ABY5Y5H4_9BACT</name>
<gene>
    <name evidence="3" type="primary">mlaD</name>
    <name evidence="3" type="ORF">JBF11_04715</name>
</gene>
<evidence type="ECO:0000313" key="4">
    <source>
        <dbReference type="Proteomes" id="UP001058120"/>
    </source>
</evidence>
<reference evidence="3" key="1">
    <citation type="submission" date="2020-12" db="EMBL/GenBank/DDBJ databases">
        <title>Taurinivorans muris gen. nov., sp. nov., fundamental and realized metabolic niche of a ubiquitous sulfidogenic bacterium in the murine intestine.</title>
        <authorList>
            <person name="Ye H."/>
            <person name="Hanson B.T."/>
            <person name="Loy A."/>
        </authorList>
    </citation>
    <scope>NUCLEOTIDE SEQUENCE</scope>
    <source>
        <strain evidence="3">LT0009</strain>
    </source>
</reference>
<accession>A0ABY5Y5H4</accession>